<dbReference type="PANTHER" id="PTHR31017:SF1">
    <property type="entry name" value="LATE SECRETORY PATHWAY PROTEIN AVL9 HOMOLOG"/>
    <property type="match status" value="1"/>
</dbReference>
<evidence type="ECO:0000256" key="1">
    <source>
        <dbReference type="ARBA" id="ARBA00038178"/>
    </source>
</evidence>
<feature type="region of interest" description="Disordered" evidence="2">
    <location>
        <begin position="297"/>
        <end position="335"/>
    </location>
</feature>
<gene>
    <name evidence="4" type="primary">Dyak\GE17091</name>
    <name evidence="4" type="synonym">dyak_GLEANR_18451</name>
    <name evidence="4" type="synonym">GE17091</name>
    <name evidence="4" type="ORF">Dyak_GE17091</name>
</gene>
<proteinExistence type="inferred from homology"/>
<dbReference type="EMBL" id="CM000162">
    <property type="protein sequence ID" value="EDX01596.1"/>
    <property type="molecule type" value="Genomic_DNA"/>
</dbReference>
<keyword evidence="5" id="KW-1185">Reference proteome</keyword>
<sequence>MASEPENKPPILHILVVGFHHKLGCQVEFSHPPLISGSTGRHECPSGWKYLPTLALPDGSHNFAEDTVFFNLPSLYEPAASIYGVSCYRQIRVEKLKIRTADLTRSTVQKSVCILARLPIYGYIEVKLALIADAFFDQGDFSGTELLVKAYQQLNACLQDDESRRPLRHFHVGLSLRELVLHWRHKTLMLFKLMLLQRRVVCFGSPVRQMCVLILGMASLVPRLLEKGFQEVACVRTSRPLSPMPDFTDSLQREAQAEAEAELEAVASVAAGSDEQKLTPESATAVEGEAEELALVSSAASAGEEQASGDDTSTRSTPNSQSQDSSNGRNSSLTREASVDTLASNLAALCAVNPDEYRAPVSIFASGNLCLPYLSLPYMDLLSDPMVLSYVIGTSNVLFQQKRQLADVLVDIEAANLDAHDPELRRQLVLSTEDLRYMDYIMKHVQSPKEDAEGSEYWIREQFQGYILALLRTAVAPDAMPKDNDHFNAHFMGAFKRTQCFQEWYDVRPEPEFFEALPAGHPFAGTLSVADMKLKLAQTMQNSESGRKINQAVNTTSRAVGGAISQAKGAFSSWWSSITTAPPNANAAPTTSANGQEADVSEGAAAQEISVTFQNHKDAENLDMAGVSIHLAGQEEAPESHESQSASCDKPQGIVEIGREAELLDKADQSEEPKISAASQAGQGRPGCGGDVATSAVERSSGDVFIV</sequence>
<comment type="similarity">
    <text evidence="1">Belongs to the AVL9 family.</text>
</comment>
<dbReference type="PhylomeDB" id="B4Q2D5"/>
<dbReference type="HOGENOM" id="CLU_009066_2_0_1"/>
<dbReference type="InterPro" id="IPR018307">
    <property type="entry name" value="ABL9/DENND6_dom"/>
</dbReference>
<dbReference type="InterPro" id="IPR037516">
    <property type="entry name" value="Tripartite_DENN"/>
</dbReference>
<organism evidence="4 5">
    <name type="scientific">Drosophila yakuba</name>
    <name type="common">Fruit fly</name>
    <dbReference type="NCBI Taxonomy" id="7245"/>
    <lineage>
        <taxon>Eukaryota</taxon>
        <taxon>Metazoa</taxon>
        <taxon>Ecdysozoa</taxon>
        <taxon>Arthropoda</taxon>
        <taxon>Hexapoda</taxon>
        <taxon>Insecta</taxon>
        <taxon>Pterygota</taxon>
        <taxon>Neoptera</taxon>
        <taxon>Endopterygota</taxon>
        <taxon>Diptera</taxon>
        <taxon>Brachycera</taxon>
        <taxon>Muscomorpha</taxon>
        <taxon>Ephydroidea</taxon>
        <taxon>Drosophilidae</taxon>
        <taxon>Drosophila</taxon>
        <taxon>Sophophora</taxon>
    </lineage>
</organism>
<evidence type="ECO:0000259" key="3">
    <source>
        <dbReference type="PROSITE" id="PS50211"/>
    </source>
</evidence>
<dbReference type="KEGG" id="dya:Dyak_GE17091"/>
<evidence type="ECO:0000313" key="5">
    <source>
        <dbReference type="Proteomes" id="UP000002282"/>
    </source>
</evidence>
<evidence type="ECO:0000256" key="2">
    <source>
        <dbReference type="SAM" id="MobiDB-lite"/>
    </source>
</evidence>
<dbReference type="InterPro" id="IPR051731">
    <property type="entry name" value="DENND11/AVL9_GEFs"/>
</dbReference>
<dbReference type="AlphaFoldDB" id="B4Q2D5"/>
<dbReference type="OrthoDB" id="26278at2759"/>
<reference evidence="4 5" key="1">
    <citation type="journal article" date="2007" name="Nature">
        <title>Evolution of genes and genomes on the Drosophila phylogeny.</title>
        <authorList>
            <consortium name="Drosophila 12 Genomes Consortium"/>
            <person name="Clark A.G."/>
            <person name="Eisen M.B."/>
            <person name="Smith D.R."/>
            <person name="Bergman C.M."/>
            <person name="Oliver B."/>
            <person name="Markow T.A."/>
            <person name="Kaufman T.C."/>
            <person name="Kellis M."/>
            <person name="Gelbart W."/>
            <person name="Iyer V.N."/>
            <person name="Pollard D.A."/>
            <person name="Sackton T.B."/>
            <person name="Larracuente A.M."/>
            <person name="Singh N.D."/>
            <person name="Abad J.P."/>
            <person name="Abt D.N."/>
            <person name="Adryan B."/>
            <person name="Aguade M."/>
            <person name="Akashi H."/>
            <person name="Anderson W.W."/>
            <person name="Aquadro C.F."/>
            <person name="Ardell D.H."/>
            <person name="Arguello R."/>
            <person name="Artieri C.G."/>
            <person name="Barbash D.A."/>
            <person name="Barker D."/>
            <person name="Barsanti P."/>
            <person name="Batterham P."/>
            <person name="Batzoglou S."/>
            <person name="Begun D."/>
            <person name="Bhutkar A."/>
            <person name="Blanco E."/>
            <person name="Bosak S.A."/>
            <person name="Bradley R.K."/>
            <person name="Brand A.D."/>
            <person name="Brent M.R."/>
            <person name="Brooks A.N."/>
            <person name="Brown R.H."/>
            <person name="Butlin R.K."/>
            <person name="Caggese C."/>
            <person name="Calvi B.R."/>
            <person name="Bernardo de Carvalho A."/>
            <person name="Caspi A."/>
            <person name="Castrezana S."/>
            <person name="Celniker S.E."/>
            <person name="Chang J.L."/>
            <person name="Chapple C."/>
            <person name="Chatterji S."/>
            <person name="Chinwalla A."/>
            <person name="Civetta A."/>
            <person name="Clifton S.W."/>
            <person name="Comeron J.M."/>
            <person name="Costello J.C."/>
            <person name="Coyne J.A."/>
            <person name="Daub J."/>
            <person name="David R.G."/>
            <person name="Delcher A.L."/>
            <person name="Delehaunty K."/>
            <person name="Do C.B."/>
            <person name="Ebling H."/>
            <person name="Edwards K."/>
            <person name="Eickbush T."/>
            <person name="Evans J.D."/>
            <person name="Filipski A."/>
            <person name="Findeiss S."/>
            <person name="Freyhult E."/>
            <person name="Fulton L."/>
            <person name="Fulton R."/>
            <person name="Garcia A.C."/>
            <person name="Gardiner A."/>
            <person name="Garfield D.A."/>
            <person name="Garvin B.E."/>
            <person name="Gibson G."/>
            <person name="Gilbert D."/>
            <person name="Gnerre S."/>
            <person name="Godfrey J."/>
            <person name="Good R."/>
            <person name="Gotea V."/>
            <person name="Gravely B."/>
            <person name="Greenberg A.J."/>
            <person name="Griffiths-Jones S."/>
            <person name="Gross S."/>
            <person name="Guigo R."/>
            <person name="Gustafson E.A."/>
            <person name="Haerty W."/>
            <person name="Hahn M.W."/>
            <person name="Halligan D.L."/>
            <person name="Halpern A.L."/>
            <person name="Halter G.M."/>
            <person name="Han M.V."/>
            <person name="Heger A."/>
            <person name="Hillier L."/>
            <person name="Hinrichs A.S."/>
            <person name="Holmes I."/>
            <person name="Hoskins R.A."/>
            <person name="Hubisz M.J."/>
            <person name="Hultmark D."/>
            <person name="Huntley M.A."/>
            <person name="Jaffe D.B."/>
            <person name="Jagadeeshan S."/>
            <person name="Jeck W.R."/>
            <person name="Johnson J."/>
            <person name="Jones C.D."/>
            <person name="Jordan W.C."/>
            <person name="Karpen G.H."/>
            <person name="Kataoka E."/>
            <person name="Keightley P.D."/>
            <person name="Kheradpour P."/>
            <person name="Kirkness E.F."/>
            <person name="Koerich L.B."/>
            <person name="Kristiansen K."/>
            <person name="Kudrna D."/>
            <person name="Kulathinal R.J."/>
            <person name="Kumar S."/>
            <person name="Kwok R."/>
            <person name="Lander E."/>
            <person name="Langley C.H."/>
            <person name="Lapoint R."/>
            <person name="Lazzaro B.P."/>
            <person name="Lee S.J."/>
            <person name="Levesque L."/>
            <person name="Li R."/>
            <person name="Lin C.F."/>
            <person name="Lin M.F."/>
            <person name="Lindblad-Toh K."/>
            <person name="Llopart A."/>
            <person name="Long M."/>
            <person name="Low L."/>
            <person name="Lozovsky E."/>
            <person name="Lu J."/>
            <person name="Luo M."/>
            <person name="Machado C.A."/>
            <person name="Makalowski W."/>
            <person name="Marzo M."/>
            <person name="Matsuda M."/>
            <person name="Matzkin L."/>
            <person name="McAllister B."/>
            <person name="McBride C.S."/>
            <person name="McKernan B."/>
            <person name="McKernan K."/>
            <person name="Mendez-Lago M."/>
            <person name="Minx P."/>
            <person name="Mollenhauer M.U."/>
            <person name="Montooth K."/>
            <person name="Mount S.M."/>
            <person name="Mu X."/>
            <person name="Myers E."/>
            <person name="Negre B."/>
            <person name="Newfeld S."/>
            <person name="Nielsen R."/>
            <person name="Noor M.A."/>
            <person name="O'Grady P."/>
            <person name="Pachter L."/>
            <person name="Papaceit M."/>
            <person name="Parisi M.J."/>
            <person name="Parisi M."/>
            <person name="Parts L."/>
            <person name="Pedersen J.S."/>
            <person name="Pesole G."/>
            <person name="Phillippy A.M."/>
            <person name="Ponting C.P."/>
            <person name="Pop M."/>
            <person name="Porcelli D."/>
            <person name="Powell J.R."/>
            <person name="Prohaska S."/>
            <person name="Pruitt K."/>
            <person name="Puig M."/>
            <person name="Quesneville H."/>
            <person name="Ram K.R."/>
            <person name="Rand D."/>
            <person name="Rasmussen M.D."/>
            <person name="Reed L.K."/>
            <person name="Reenan R."/>
            <person name="Reily A."/>
            <person name="Remington K.A."/>
            <person name="Rieger T.T."/>
            <person name="Ritchie M.G."/>
            <person name="Robin C."/>
            <person name="Rogers Y.H."/>
            <person name="Rohde C."/>
            <person name="Rozas J."/>
            <person name="Rubenfield M.J."/>
            <person name="Ruiz A."/>
            <person name="Russo S."/>
            <person name="Salzberg S.L."/>
            <person name="Sanchez-Gracia A."/>
            <person name="Saranga D.J."/>
            <person name="Sato H."/>
            <person name="Schaeffer S.W."/>
            <person name="Schatz M.C."/>
            <person name="Schlenke T."/>
            <person name="Schwartz R."/>
            <person name="Segarra C."/>
            <person name="Singh R.S."/>
            <person name="Sirot L."/>
            <person name="Sirota M."/>
            <person name="Sisneros N.B."/>
            <person name="Smith C.D."/>
            <person name="Smith T.F."/>
            <person name="Spieth J."/>
            <person name="Stage D.E."/>
            <person name="Stark A."/>
            <person name="Stephan W."/>
            <person name="Strausberg R.L."/>
            <person name="Strempel S."/>
            <person name="Sturgill D."/>
            <person name="Sutton G."/>
            <person name="Sutton G.G."/>
            <person name="Tao W."/>
            <person name="Teichmann S."/>
            <person name="Tobari Y.N."/>
            <person name="Tomimura Y."/>
            <person name="Tsolas J.M."/>
            <person name="Valente V.L."/>
            <person name="Venter E."/>
            <person name="Venter J.C."/>
            <person name="Vicario S."/>
            <person name="Vieira F.G."/>
            <person name="Vilella A.J."/>
            <person name="Villasante A."/>
            <person name="Walenz B."/>
            <person name="Wang J."/>
            <person name="Wasserman M."/>
            <person name="Watts T."/>
            <person name="Wilson D."/>
            <person name="Wilson R.K."/>
            <person name="Wing R.A."/>
            <person name="Wolfner M.F."/>
            <person name="Wong A."/>
            <person name="Wong G.K."/>
            <person name="Wu C.I."/>
            <person name="Wu G."/>
            <person name="Yamamoto D."/>
            <person name="Yang H.P."/>
            <person name="Yang S.P."/>
            <person name="Yorke J.A."/>
            <person name="Yoshida K."/>
            <person name="Zdobnov E."/>
            <person name="Zhang P."/>
            <person name="Zhang Y."/>
            <person name="Zimin A.V."/>
            <person name="Baldwin J."/>
            <person name="Abdouelleil A."/>
            <person name="Abdulkadir J."/>
            <person name="Abebe A."/>
            <person name="Abera B."/>
            <person name="Abreu J."/>
            <person name="Acer S.C."/>
            <person name="Aftuck L."/>
            <person name="Alexander A."/>
            <person name="An P."/>
            <person name="Anderson E."/>
            <person name="Anderson S."/>
            <person name="Arachi H."/>
            <person name="Azer M."/>
            <person name="Bachantsang P."/>
            <person name="Barry A."/>
            <person name="Bayul T."/>
            <person name="Berlin A."/>
            <person name="Bessette D."/>
            <person name="Bloom T."/>
            <person name="Blye J."/>
            <person name="Boguslavskiy L."/>
            <person name="Bonnet C."/>
            <person name="Boukhgalter B."/>
            <person name="Bourzgui I."/>
            <person name="Brown A."/>
            <person name="Cahill P."/>
            <person name="Channer S."/>
            <person name="Cheshatsang Y."/>
            <person name="Chuda L."/>
            <person name="Citroen M."/>
            <person name="Collymore A."/>
            <person name="Cooke P."/>
            <person name="Costello M."/>
            <person name="D'Aco K."/>
            <person name="Daza R."/>
            <person name="De Haan G."/>
            <person name="DeGray S."/>
            <person name="DeMaso C."/>
            <person name="Dhargay N."/>
            <person name="Dooley K."/>
            <person name="Dooley E."/>
            <person name="Doricent M."/>
            <person name="Dorje P."/>
            <person name="Dorjee K."/>
            <person name="Dupes A."/>
            <person name="Elong R."/>
            <person name="Falk J."/>
            <person name="Farina A."/>
            <person name="Faro S."/>
            <person name="Ferguson D."/>
            <person name="Fisher S."/>
            <person name="Foley C.D."/>
            <person name="Franke A."/>
            <person name="Friedrich D."/>
            <person name="Gadbois L."/>
            <person name="Gearin G."/>
            <person name="Gearin C.R."/>
            <person name="Giannoukos G."/>
            <person name="Goode T."/>
            <person name="Graham J."/>
            <person name="Grandbois E."/>
            <person name="Grewal S."/>
            <person name="Gyaltsen K."/>
            <person name="Hafez N."/>
            <person name="Hagos B."/>
            <person name="Hall J."/>
            <person name="Henson C."/>
            <person name="Hollinger A."/>
            <person name="Honan T."/>
            <person name="Huard M.D."/>
            <person name="Hughes L."/>
            <person name="Hurhula B."/>
            <person name="Husby M.E."/>
            <person name="Kamat A."/>
            <person name="Kanga B."/>
            <person name="Kashin S."/>
            <person name="Khazanovich D."/>
            <person name="Kisner P."/>
            <person name="Lance K."/>
            <person name="Lara M."/>
            <person name="Lee W."/>
            <person name="Lennon N."/>
            <person name="Letendre F."/>
            <person name="LeVine R."/>
            <person name="Lipovsky A."/>
            <person name="Liu X."/>
            <person name="Liu J."/>
            <person name="Liu S."/>
            <person name="Lokyitsang T."/>
            <person name="Lokyitsang Y."/>
            <person name="Lubonja R."/>
            <person name="Lui A."/>
            <person name="MacDonald P."/>
            <person name="Magnisalis V."/>
            <person name="Maru K."/>
            <person name="Matthews C."/>
            <person name="McCusker W."/>
            <person name="McDonough S."/>
            <person name="Mehta T."/>
            <person name="Meldrim J."/>
            <person name="Meneus L."/>
            <person name="Mihai O."/>
            <person name="Mihalev A."/>
            <person name="Mihova T."/>
            <person name="Mittelman R."/>
            <person name="Mlenga V."/>
            <person name="Montmayeur A."/>
            <person name="Mulrain L."/>
            <person name="Navidi A."/>
            <person name="Naylor J."/>
            <person name="Negash T."/>
            <person name="Nguyen T."/>
            <person name="Nguyen N."/>
            <person name="Nicol R."/>
            <person name="Norbu C."/>
            <person name="Norbu N."/>
            <person name="Novod N."/>
            <person name="O'Neill B."/>
            <person name="Osman S."/>
            <person name="Markiewicz E."/>
            <person name="Oyono O.L."/>
            <person name="Patti C."/>
            <person name="Phunkhang P."/>
            <person name="Pierre F."/>
            <person name="Priest M."/>
            <person name="Raghuraman S."/>
            <person name="Rege F."/>
            <person name="Reyes R."/>
            <person name="Rise C."/>
            <person name="Rogov P."/>
            <person name="Ross K."/>
            <person name="Ryan E."/>
            <person name="Settipalli S."/>
            <person name="Shea T."/>
            <person name="Sherpa N."/>
            <person name="Shi L."/>
            <person name="Shih D."/>
            <person name="Sparrow T."/>
            <person name="Spaulding J."/>
            <person name="Stalker J."/>
            <person name="Stange-Thomann N."/>
            <person name="Stavropoulos S."/>
            <person name="Stone C."/>
            <person name="Strader C."/>
            <person name="Tesfaye S."/>
            <person name="Thomson T."/>
            <person name="Thoulutsang Y."/>
            <person name="Thoulutsang D."/>
            <person name="Topham K."/>
            <person name="Topping I."/>
            <person name="Tsamla T."/>
            <person name="Vassiliev H."/>
            <person name="Vo A."/>
            <person name="Wangchuk T."/>
            <person name="Wangdi T."/>
            <person name="Weiand M."/>
            <person name="Wilkinson J."/>
            <person name="Wilson A."/>
            <person name="Yadav S."/>
            <person name="Young G."/>
            <person name="Yu Q."/>
            <person name="Zembek L."/>
            <person name="Zhong D."/>
            <person name="Zimmer A."/>
            <person name="Zwirko Z."/>
            <person name="Jaffe D.B."/>
            <person name="Alvarez P."/>
            <person name="Brockman W."/>
            <person name="Butler J."/>
            <person name="Chin C."/>
            <person name="Gnerre S."/>
            <person name="Grabherr M."/>
            <person name="Kleber M."/>
            <person name="Mauceli E."/>
            <person name="MacCallum I."/>
        </authorList>
    </citation>
    <scope>NUCLEOTIDE SEQUENCE [LARGE SCALE GENOMIC DNA]</scope>
    <source>
        <strain evidence="5">Tai18E2 / Tucson 14021-0261.01</strain>
    </source>
</reference>
<feature type="compositionally biased region" description="Basic and acidic residues" evidence="2">
    <location>
        <begin position="663"/>
        <end position="674"/>
    </location>
</feature>
<dbReference type="Pfam" id="PF09794">
    <property type="entry name" value="Avl9"/>
    <property type="match status" value="1"/>
</dbReference>
<name>B4Q2D5_DROYA</name>
<dbReference type="GO" id="GO:0005737">
    <property type="term" value="C:cytoplasm"/>
    <property type="evidence" value="ECO:0007669"/>
    <property type="project" value="TreeGrafter"/>
</dbReference>
<dbReference type="PANTHER" id="PTHR31017">
    <property type="entry name" value="LATE SECRETORY PATHWAY PROTEIN AVL9-RELATED"/>
    <property type="match status" value="1"/>
</dbReference>
<feature type="compositionally biased region" description="Polar residues" evidence="2">
    <location>
        <begin position="310"/>
        <end position="335"/>
    </location>
</feature>
<dbReference type="Proteomes" id="UP000002282">
    <property type="component" value="Chromosome X"/>
</dbReference>
<dbReference type="eggNOG" id="KOG3823">
    <property type="taxonomic scope" value="Eukaryota"/>
</dbReference>
<dbReference type="PROSITE" id="PS50211">
    <property type="entry name" value="DENN"/>
    <property type="match status" value="1"/>
</dbReference>
<protein>
    <recommendedName>
        <fullName evidence="3">UDENN domain-containing protein</fullName>
    </recommendedName>
</protein>
<feature type="domain" description="UDENN" evidence="3">
    <location>
        <begin position="12"/>
        <end position="515"/>
    </location>
</feature>
<evidence type="ECO:0000313" key="4">
    <source>
        <dbReference type="EMBL" id="EDX01596.1"/>
    </source>
</evidence>
<feature type="region of interest" description="Disordered" evidence="2">
    <location>
        <begin position="663"/>
        <end position="707"/>
    </location>
</feature>
<reference evidence="4 5" key="2">
    <citation type="journal article" date="2007" name="PLoS Biol.">
        <title>Principles of genome evolution in the Drosophila melanogaster species group.</title>
        <authorList>
            <person name="Ranz J.M."/>
            <person name="Maurin D."/>
            <person name="Chan Y.S."/>
            <person name="von Grotthuss M."/>
            <person name="Hillier L.W."/>
            <person name="Roote J."/>
            <person name="Ashburner M."/>
            <person name="Bergman C.M."/>
        </authorList>
    </citation>
    <scope>NUCLEOTIDE SEQUENCE [LARGE SCALE GENOMIC DNA]</scope>
    <source>
        <strain evidence="5">Tai18E2 / Tucson 14021-0261.01</strain>
    </source>
</reference>
<dbReference type="OMA" id="IRTQFRV"/>
<feature type="compositionally biased region" description="Low complexity" evidence="2">
    <location>
        <begin position="297"/>
        <end position="306"/>
    </location>
</feature>
<accession>B4Q2D5</accession>